<keyword evidence="5" id="KW-0378">Hydrolase</keyword>
<feature type="domain" description="Tf2-1-like SH3-like" evidence="8">
    <location>
        <begin position="505"/>
        <end position="556"/>
    </location>
</feature>
<dbReference type="GO" id="GO:0003964">
    <property type="term" value="F:RNA-directed DNA polymerase activity"/>
    <property type="evidence" value="ECO:0007669"/>
    <property type="project" value="UniProtKB-KW"/>
</dbReference>
<dbReference type="AlphaFoldDB" id="A5AJ08"/>
<keyword evidence="3" id="KW-0540">Nuclease</keyword>
<keyword evidence="1" id="KW-0808">Transferase</keyword>
<dbReference type="PANTHER" id="PTHR35046">
    <property type="entry name" value="ZINC KNUCKLE (CCHC-TYPE) FAMILY PROTEIN"/>
    <property type="match status" value="1"/>
</dbReference>
<reference evidence="9" key="1">
    <citation type="journal article" date="2007" name="PLoS ONE">
        <title>The first genome sequence of an elite grapevine cultivar (Pinot noir Vitis vinifera L.): coping with a highly heterozygous genome.</title>
        <authorList>
            <person name="Velasco R."/>
            <person name="Zharkikh A."/>
            <person name="Troggio M."/>
            <person name="Cartwright D.A."/>
            <person name="Cestaro A."/>
            <person name="Pruss D."/>
            <person name="Pindo M."/>
            <person name="FitzGerald L.M."/>
            <person name="Vezzulli S."/>
            <person name="Reid J."/>
            <person name="Malacarne G."/>
            <person name="Iliev D."/>
            <person name="Coppola G."/>
            <person name="Wardell B."/>
            <person name="Micheletti D."/>
            <person name="Macalma T."/>
            <person name="Facci M."/>
            <person name="Mitchell J.T."/>
            <person name="Perazzolli M."/>
            <person name="Eldredge G."/>
            <person name="Gatto P."/>
            <person name="Oyzerski R."/>
            <person name="Moretto M."/>
            <person name="Gutin N."/>
            <person name="Stefanini M."/>
            <person name="Chen Y."/>
            <person name="Segala C."/>
            <person name="Davenport C."/>
            <person name="Dematte L."/>
            <person name="Mraz A."/>
            <person name="Battilana J."/>
            <person name="Stormo K."/>
            <person name="Costa F."/>
            <person name="Tao Q."/>
            <person name="Si-Ammour A."/>
            <person name="Harkins T."/>
            <person name="Lackey A."/>
            <person name="Perbost C."/>
            <person name="Taillon B."/>
            <person name="Stella A."/>
            <person name="Solovyev V."/>
            <person name="Fawcett J.A."/>
            <person name="Sterck L."/>
            <person name="Vandepoele K."/>
            <person name="Grando S.M."/>
            <person name="Toppo S."/>
            <person name="Moser C."/>
            <person name="Lanchbury J."/>
            <person name="Bogden R."/>
            <person name="Skolnick M."/>
            <person name="Sgaramella V."/>
            <person name="Bhatnagar S.K."/>
            <person name="Fontana P."/>
            <person name="Gutin A."/>
            <person name="Van de Peer Y."/>
            <person name="Salamini F."/>
            <person name="Viola R."/>
        </authorList>
    </citation>
    <scope>NUCLEOTIDE SEQUENCE</scope>
</reference>
<gene>
    <name evidence="9" type="ORF">VITISV_031061</name>
</gene>
<evidence type="ECO:0000313" key="9">
    <source>
        <dbReference type="EMBL" id="CAN69087.1"/>
    </source>
</evidence>
<dbReference type="Pfam" id="PF17917">
    <property type="entry name" value="RT_RNaseH"/>
    <property type="match status" value="1"/>
</dbReference>
<keyword evidence="6" id="KW-0695">RNA-directed DNA polymerase</keyword>
<dbReference type="InterPro" id="IPR056924">
    <property type="entry name" value="SH3_Tf2-1"/>
</dbReference>
<feature type="domain" description="Reverse transcriptase RNase H-like" evidence="7">
    <location>
        <begin position="329"/>
        <end position="391"/>
    </location>
</feature>
<organism evidence="9">
    <name type="scientific">Vitis vinifera</name>
    <name type="common">Grape</name>
    <dbReference type="NCBI Taxonomy" id="29760"/>
    <lineage>
        <taxon>Eukaryota</taxon>
        <taxon>Viridiplantae</taxon>
        <taxon>Streptophyta</taxon>
        <taxon>Embryophyta</taxon>
        <taxon>Tracheophyta</taxon>
        <taxon>Spermatophyta</taxon>
        <taxon>Magnoliopsida</taxon>
        <taxon>eudicotyledons</taxon>
        <taxon>Gunneridae</taxon>
        <taxon>Pentapetalae</taxon>
        <taxon>rosids</taxon>
        <taxon>Vitales</taxon>
        <taxon>Vitaceae</taxon>
        <taxon>Viteae</taxon>
        <taxon>Vitis</taxon>
    </lineage>
</organism>
<sequence>MQNRLEEDEDHEDNKMMKKKRFSLDKKGCFQHWRKIRFEESTLWHLPVPHRCILRERSAICHQLVTALGLHQIGIRAKRSEYWEAMAARNARGHRGCRGGNYVTMEMFQELQELIQQLAAAFEQVTGNRGNGRNRDPDHSREEEEALYQLSERKLAIQDQVSLQRPYKVSDAYQLALKVEAQFIWGSSKKSGPECSRATTRKTNNINQGGQRIAPTRTGGKTVQTYNNAQGKKIDEVLQSMLAPPVQEKNDWLHKNIFRTSCTSGGKLCNFIIDGGSSENLVSQEMVDKLKLKMEKHPQPYCILWFNKGNEVLVSSKCLVNFSIGDSFKEQNYSNYDVEFYAIVQALKFWRHYLIQREFILHSDHEALKFLNSQQKLNHRHAKWVAYLQKYTFTLRYKAGSQNRVADALCRRVYLLQTMTNSVVGLEAIKEQYMKDSFFQEVLEKYDAKDSGVLAELVFNDGYLFKGVRLCIPEGSLKELLIGELHGGGLGGHFGRNKTLNLVSERIPAGTYHKLMSKKWGLCKILRKFGENAYEVAFPQGLNISPIFNVSNLYTFHGDLPRESYDAGAEAKGRAWCEEVDVERVIQVREVKTRAGSYYRFLVQWVGETRL</sequence>
<proteinExistence type="predicted"/>
<evidence type="ECO:0000256" key="6">
    <source>
        <dbReference type="ARBA" id="ARBA00022918"/>
    </source>
</evidence>
<evidence type="ECO:0000256" key="2">
    <source>
        <dbReference type="ARBA" id="ARBA00022695"/>
    </source>
</evidence>
<evidence type="ECO:0000256" key="5">
    <source>
        <dbReference type="ARBA" id="ARBA00022801"/>
    </source>
</evidence>
<keyword evidence="2" id="KW-0548">Nucleotidyltransferase</keyword>
<dbReference type="GO" id="GO:0016787">
    <property type="term" value="F:hydrolase activity"/>
    <property type="evidence" value="ECO:0007669"/>
    <property type="project" value="UniProtKB-KW"/>
</dbReference>
<dbReference type="CDD" id="cd09274">
    <property type="entry name" value="RNase_HI_RT_Ty3"/>
    <property type="match status" value="1"/>
</dbReference>
<dbReference type="CDD" id="cd00303">
    <property type="entry name" value="retropepsin_like"/>
    <property type="match status" value="1"/>
</dbReference>
<dbReference type="InterPro" id="IPR041373">
    <property type="entry name" value="RT_RNaseH"/>
</dbReference>
<dbReference type="EMBL" id="AM427837">
    <property type="protein sequence ID" value="CAN69087.1"/>
    <property type="molecule type" value="Genomic_DNA"/>
</dbReference>
<dbReference type="Pfam" id="PF24626">
    <property type="entry name" value="SH3_Tf2-1"/>
    <property type="match status" value="1"/>
</dbReference>
<accession>A5AJ08</accession>
<evidence type="ECO:0000259" key="7">
    <source>
        <dbReference type="Pfam" id="PF17917"/>
    </source>
</evidence>
<dbReference type="SUPFAM" id="SSF56672">
    <property type="entry name" value="DNA/RNA polymerases"/>
    <property type="match status" value="1"/>
</dbReference>
<dbReference type="InterPro" id="IPR021109">
    <property type="entry name" value="Peptidase_aspartic_dom_sf"/>
</dbReference>
<evidence type="ECO:0000256" key="4">
    <source>
        <dbReference type="ARBA" id="ARBA00022759"/>
    </source>
</evidence>
<name>A5AJ08_VITVI</name>
<dbReference type="InterPro" id="IPR043502">
    <property type="entry name" value="DNA/RNA_pol_sf"/>
</dbReference>
<dbReference type="PANTHER" id="PTHR35046:SF9">
    <property type="entry name" value="RNA-DIRECTED DNA POLYMERASE"/>
    <property type="match status" value="1"/>
</dbReference>
<evidence type="ECO:0000256" key="3">
    <source>
        <dbReference type="ARBA" id="ARBA00022722"/>
    </source>
</evidence>
<dbReference type="GO" id="GO:0004519">
    <property type="term" value="F:endonuclease activity"/>
    <property type="evidence" value="ECO:0007669"/>
    <property type="project" value="UniProtKB-KW"/>
</dbReference>
<protein>
    <submittedName>
        <fullName evidence="9">Uncharacterized protein</fullName>
    </submittedName>
</protein>
<dbReference type="Gene3D" id="2.40.70.10">
    <property type="entry name" value="Acid Proteases"/>
    <property type="match status" value="1"/>
</dbReference>
<evidence type="ECO:0000259" key="8">
    <source>
        <dbReference type="Pfam" id="PF24626"/>
    </source>
</evidence>
<evidence type="ECO:0000256" key="1">
    <source>
        <dbReference type="ARBA" id="ARBA00022679"/>
    </source>
</evidence>
<keyword evidence="4" id="KW-0255">Endonuclease</keyword>